<dbReference type="RefSeq" id="WP_209488414.1">
    <property type="nucleotide sequence ID" value="NZ_BMEL01000004.1"/>
</dbReference>
<organism evidence="1 2">
    <name type="scientific">Halobacillus andaensis</name>
    <dbReference type="NCBI Taxonomy" id="1176239"/>
    <lineage>
        <taxon>Bacteria</taxon>
        <taxon>Bacillati</taxon>
        <taxon>Bacillota</taxon>
        <taxon>Bacilli</taxon>
        <taxon>Bacillales</taxon>
        <taxon>Bacillaceae</taxon>
        <taxon>Halobacillus</taxon>
    </lineage>
</organism>
<evidence type="ECO:0000313" key="1">
    <source>
        <dbReference type="EMBL" id="GGF28826.1"/>
    </source>
</evidence>
<dbReference type="InterPro" id="IPR027417">
    <property type="entry name" value="P-loop_NTPase"/>
</dbReference>
<dbReference type="Proteomes" id="UP000660110">
    <property type="component" value="Unassembled WGS sequence"/>
</dbReference>
<dbReference type="Pfam" id="PF13671">
    <property type="entry name" value="AAA_33"/>
    <property type="match status" value="1"/>
</dbReference>
<sequence>MATLHLMVGLPCSGKTTLARKIEKKYSALRLTPDEWHTRLGHDFGYNMTELKEAIHNARHDAVESLMWDVAARILLLGVDVILDFGFWSRSERDEFRSRAKELGAEFKIHFNDLSQEELFERLRNRNAQKPDATFVIPESKLKEWIQTFEPPSPEELE</sequence>
<name>A0A917EY00_HALAA</name>
<dbReference type="PANTHER" id="PTHR37807:SF3">
    <property type="entry name" value="OS07G0160300 PROTEIN"/>
    <property type="match status" value="1"/>
</dbReference>
<comment type="caution">
    <text evidence="1">The sequence shown here is derived from an EMBL/GenBank/DDBJ whole genome shotgun (WGS) entry which is preliminary data.</text>
</comment>
<protein>
    <recommendedName>
        <fullName evidence="3">ATP-binding protein</fullName>
    </recommendedName>
</protein>
<dbReference type="PANTHER" id="PTHR37807">
    <property type="entry name" value="OS07G0160300 PROTEIN"/>
    <property type="match status" value="1"/>
</dbReference>
<accession>A0A917EY00</accession>
<reference evidence="1" key="1">
    <citation type="journal article" date="2014" name="Int. J. Syst. Evol. Microbiol.">
        <title>Complete genome sequence of Corynebacterium casei LMG S-19264T (=DSM 44701T), isolated from a smear-ripened cheese.</title>
        <authorList>
            <consortium name="US DOE Joint Genome Institute (JGI-PGF)"/>
            <person name="Walter F."/>
            <person name="Albersmeier A."/>
            <person name="Kalinowski J."/>
            <person name="Ruckert C."/>
        </authorList>
    </citation>
    <scope>NUCLEOTIDE SEQUENCE</scope>
    <source>
        <strain evidence="1">CGMCC 1.12153</strain>
    </source>
</reference>
<reference evidence="1" key="2">
    <citation type="submission" date="2020-09" db="EMBL/GenBank/DDBJ databases">
        <authorList>
            <person name="Sun Q."/>
            <person name="Zhou Y."/>
        </authorList>
    </citation>
    <scope>NUCLEOTIDE SEQUENCE</scope>
    <source>
        <strain evidence="1">CGMCC 1.12153</strain>
    </source>
</reference>
<dbReference type="Gene3D" id="3.40.50.300">
    <property type="entry name" value="P-loop containing nucleotide triphosphate hydrolases"/>
    <property type="match status" value="1"/>
</dbReference>
<dbReference type="EMBL" id="BMEL01000004">
    <property type="protein sequence ID" value="GGF28826.1"/>
    <property type="molecule type" value="Genomic_DNA"/>
</dbReference>
<evidence type="ECO:0008006" key="3">
    <source>
        <dbReference type="Google" id="ProtNLM"/>
    </source>
</evidence>
<proteinExistence type="predicted"/>
<dbReference type="SUPFAM" id="SSF52540">
    <property type="entry name" value="P-loop containing nucleoside triphosphate hydrolases"/>
    <property type="match status" value="1"/>
</dbReference>
<keyword evidence="2" id="KW-1185">Reference proteome</keyword>
<evidence type="ECO:0000313" key="2">
    <source>
        <dbReference type="Proteomes" id="UP000660110"/>
    </source>
</evidence>
<gene>
    <name evidence="1" type="ORF">GCM10010954_29900</name>
</gene>
<dbReference type="AlphaFoldDB" id="A0A917EY00"/>